<accession>A0A0G4NZC7</accession>
<evidence type="ECO:0000313" key="3">
    <source>
        <dbReference type="Proteomes" id="UP000053732"/>
    </source>
</evidence>
<evidence type="ECO:0000256" key="1">
    <source>
        <dbReference type="SAM" id="MobiDB-lite"/>
    </source>
</evidence>
<evidence type="ECO:0000313" key="2">
    <source>
        <dbReference type="EMBL" id="CRL19413.1"/>
    </source>
</evidence>
<sequence length="650" mass="73391">MAYYEDRRYREPRDRYTRPASYIDPYDDPRGRYRRHERDSYVPRASNDSVEEVQRDYPPGSDYAYERPYASRRPRRPVYENVRRASSVSGYDPYNDAAYRTSGPRRSRHHEDKRSRRSKYDSDSSPSRSPPRHRRRKSFSDQALGALGLGGAAASASRGDRGDRGRGRSPSRHRNRSYSRSSSDSRSRNRHRGGSKRDGGSNRDKSEQRIVQAARAALTAGAVEAFKQRKEPGEWTGKKGKRVLTAAVTAGGTDGLVDKDPSKHGTRHVVESTLAGLAASHFMGGGSRSRSRGRDSGRSSGGGSGLKNLAASGAIAAAGKEIFDRYSKSRSGPRGRDHSRDSDEEGRGSHKRSKSVSEYISKGMAALGLGEQEEDRRRDSRDDRKEHHREHRREHRDDRRENRDDRERRHHRGHRHDDYSDSDADSDYYNRDSRRGKGSRDVGRYRSLDGTNPPPYAPTRASRGQSGAGSKDRGHGSTSESDSDLGSSSDEKKQRKKLKRDMLITGGLASVATIHAAHGVYGSMEKRKERMQQLKEGEITPEEARKRRMKANTKDAVSIGLAALGIKGAYGEWKEVMEKRKENSTFQEECLQRAARRERRRARSQGAPSSHRWPDEIEYAQSTNESRRDHTPVYRDGNPYGAHEPSRISY</sequence>
<feature type="region of interest" description="Disordered" evidence="1">
    <location>
        <begin position="1"/>
        <end position="215"/>
    </location>
</feature>
<feature type="compositionally biased region" description="Low complexity" evidence="1">
    <location>
        <begin position="476"/>
        <end position="488"/>
    </location>
</feature>
<organism evidence="2 3">
    <name type="scientific">Penicillium camemberti (strain FM 013)</name>
    <dbReference type="NCBI Taxonomy" id="1429867"/>
    <lineage>
        <taxon>Eukaryota</taxon>
        <taxon>Fungi</taxon>
        <taxon>Dikarya</taxon>
        <taxon>Ascomycota</taxon>
        <taxon>Pezizomycotina</taxon>
        <taxon>Eurotiomycetes</taxon>
        <taxon>Eurotiomycetidae</taxon>
        <taxon>Eurotiales</taxon>
        <taxon>Aspergillaceae</taxon>
        <taxon>Penicillium</taxon>
    </lineage>
</organism>
<feature type="compositionally biased region" description="Basic and acidic residues" evidence="1">
    <location>
        <begin position="195"/>
        <end position="208"/>
    </location>
</feature>
<feature type="compositionally biased region" description="Basic and acidic residues" evidence="1">
    <location>
        <begin position="374"/>
        <end position="385"/>
    </location>
</feature>
<feature type="region of interest" description="Disordered" evidence="1">
    <location>
        <begin position="324"/>
        <end position="507"/>
    </location>
</feature>
<keyword evidence="3" id="KW-1185">Reference proteome</keyword>
<feature type="compositionally biased region" description="Basic residues" evidence="1">
    <location>
        <begin position="167"/>
        <end position="177"/>
    </location>
</feature>
<proteinExistence type="predicted"/>
<feature type="compositionally biased region" description="Basic and acidic residues" evidence="1">
    <location>
        <begin position="334"/>
        <end position="348"/>
    </location>
</feature>
<reference evidence="2 3" key="1">
    <citation type="journal article" date="2014" name="Nat. Commun.">
        <title>Multiple recent horizontal transfers of a large genomic region in cheese making fungi.</title>
        <authorList>
            <person name="Cheeseman K."/>
            <person name="Ropars J."/>
            <person name="Renault P."/>
            <person name="Dupont J."/>
            <person name="Gouzy J."/>
            <person name="Branca A."/>
            <person name="Abraham A.L."/>
            <person name="Ceppi M."/>
            <person name="Conseiller E."/>
            <person name="Debuchy R."/>
            <person name="Malagnac F."/>
            <person name="Goarin A."/>
            <person name="Silar P."/>
            <person name="Lacoste S."/>
            <person name="Sallet E."/>
            <person name="Bensimon A."/>
            <person name="Giraud T."/>
            <person name="Brygoo Y."/>
        </authorList>
    </citation>
    <scope>NUCLEOTIDE SEQUENCE [LARGE SCALE GENOMIC DNA]</scope>
    <source>
        <strain evidence="3">FM 013</strain>
    </source>
</reference>
<name>A0A0G4NZC7_PENC3</name>
<feature type="compositionally biased region" description="Low complexity" evidence="1">
    <location>
        <begin position="140"/>
        <end position="157"/>
    </location>
</feature>
<feature type="region of interest" description="Disordered" evidence="1">
    <location>
        <begin position="523"/>
        <end position="554"/>
    </location>
</feature>
<feature type="compositionally biased region" description="Basic and acidic residues" evidence="1">
    <location>
        <begin position="109"/>
        <end position="122"/>
    </location>
</feature>
<feature type="region of interest" description="Disordered" evidence="1">
    <location>
        <begin position="579"/>
        <end position="650"/>
    </location>
</feature>
<feature type="compositionally biased region" description="Basic and acidic residues" evidence="1">
    <location>
        <begin position="395"/>
        <end position="407"/>
    </location>
</feature>
<gene>
    <name evidence="2" type="ORF">PCAMFM013_S003g000204</name>
</gene>
<feature type="compositionally biased region" description="Basic and acidic residues" evidence="1">
    <location>
        <begin position="524"/>
        <end position="545"/>
    </location>
</feature>
<feature type="region of interest" description="Disordered" evidence="1">
    <location>
        <begin position="275"/>
        <end position="308"/>
    </location>
</feature>
<dbReference type="AlphaFoldDB" id="A0A0G4NZC7"/>
<dbReference type="EMBL" id="HG793136">
    <property type="protein sequence ID" value="CRL19413.1"/>
    <property type="molecule type" value="Genomic_DNA"/>
</dbReference>
<dbReference type="STRING" id="1429867.A0A0G4NZC7"/>
<feature type="compositionally biased region" description="Basic and acidic residues" evidence="1">
    <location>
        <begin position="428"/>
        <end position="447"/>
    </location>
</feature>
<protein>
    <submittedName>
        <fullName evidence="2">Str. FM013</fullName>
    </submittedName>
</protein>
<feature type="compositionally biased region" description="Basic residues" evidence="1">
    <location>
        <begin position="594"/>
        <end position="603"/>
    </location>
</feature>
<feature type="compositionally biased region" description="Basic and acidic residues" evidence="1">
    <location>
        <begin position="1"/>
        <end position="17"/>
    </location>
</feature>
<feature type="compositionally biased region" description="Basic and acidic residues" evidence="1">
    <location>
        <begin position="27"/>
        <end position="41"/>
    </location>
</feature>
<dbReference type="Proteomes" id="UP000053732">
    <property type="component" value="Unassembled WGS sequence"/>
</dbReference>